<evidence type="ECO:0000256" key="3">
    <source>
        <dbReference type="ARBA" id="ARBA00022729"/>
    </source>
</evidence>
<feature type="chain" id="PRO_5035782833" description="VWFC domain-containing protein" evidence="5">
    <location>
        <begin position="25"/>
        <end position="1127"/>
    </location>
</feature>
<evidence type="ECO:0000256" key="1">
    <source>
        <dbReference type="ARBA" id="ARBA00004613"/>
    </source>
</evidence>
<dbReference type="AlphaFoldDB" id="A0A8S1CVH4"/>
<feature type="compositionally biased region" description="Low complexity" evidence="4">
    <location>
        <begin position="305"/>
        <end position="331"/>
    </location>
</feature>
<dbReference type="EMBL" id="CADEPI010000065">
    <property type="protein sequence ID" value="CAB3371789.1"/>
    <property type="molecule type" value="Genomic_DNA"/>
</dbReference>
<dbReference type="SUPFAM" id="SSF57603">
    <property type="entry name" value="FnI-like domain"/>
    <property type="match status" value="1"/>
</dbReference>
<protein>
    <recommendedName>
        <fullName evidence="8">VWFC domain-containing protein</fullName>
    </recommendedName>
</protein>
<keyword evidence="2" id="KW-0964">Secreted</keyword>
<keyword evidence="3 5" id="KW-0732">Signal</keyword>
<organism evidence="6 7">
    <name type="scientific">Cloeon dipterum</name>
    <dbReference type="NCBI Taxonomy" id="197152"/>
    <lineage>
        <taxon>Eukaryota</taxon>
        <taxon>Metazoa</taxon>
        <taxon>Ecdysozoa</taxon>
        <taxon>Arthropoda</taxon>
        <taxon>Hexapoda</taxon>
        <taxon>Insecta</taxon>
        <taxon>Pterygota</taxon>
        <taxon>Palaeoptera</taxon>
        <taxon>Ephemeroptera</taxon>
        <taxon>Pisciforma</taxon>
        <taxon>Baetidae</taxon>
        <taxon>Cloeon</taxon>
    </lineage>
</organism>
<dbReference type="OrthoDB" id="8174403at2759"/>
<dbReference type="Gene3D" id="2.10.70.10">
    <property type="entry name" value="Complement Module, domain 1"/>
    <property type="match status" value="1"/>
</dbReference>
<evidence type="ECO:0000256" key="5">
    <source>
        <dbReference type="SAM" id="SignalP"/>
    </source>
</evidence>
<evidence type="ECO:0000313" key="7">
    <source>
        <dbReference type="Proteomes" id="UP000494165"/>
    </source>
</evidence>
<dbReference type="InterPro" id="IPR052424">
    <property type="entry name" value="Kielin_Chordin-BMP_Reg"/>
</dbReference>
<reference evidence="6 7" key="1">
    <citation type="submission" date="2020-04" db="EMBL/GenBank/DDBJ databases">
        <authorList>
            <person name="Alioto T."/>
            <person name="Alioto T."/>
            <person name="Gomez Garrido J."/>
        </authorList>
    </citation>
    <scope>NUCLEOTIDE SEQUENCE [LARGE SCALE GENOMIC DNA]</scope>
</reference>
<dbReference type="PANTHER" id="PTHR46698:SF4">
    <property type="entry name" value="CROSSVEINLESS 2"/>
    <property type="match status" value="1"/>
</dbReference>
<gene>
    <name evidence="6" type="ORF">CLODIP_2_CD14770</name>
</gene>
<keyword evidence="7" id="KW-1185">Reference proteome</keyword>
<proteinExistence type="predicted"/>
<feature type="region of interest" description="Disordered" evidence="4">
    <location>
        <begin position="706"/>
        <end position="742"/>
    </location>
</feature>
<feature type="region of interest" description="Disordered" evidence="4">
    <location>
        <begin position="99"/>
        <end position="157"/>
    </location>
</feature>
<feature type="compositionally biased region" description="Gly residues" evidence="4">
    <location>
        <begin position="214"/>
        <end position="223"/>
    </location>
</feature>
<dbReference type="Pfam" id="PF23334">
    <property type="entry name" value="VWC2L_2nd"/>
    <property type="match status" value="1"/>
</dbReference>
<comment type="subcellular location">
    <subcellularLocation>
        <location evidence="1">Secreted</location>
    </subcellularLocation>
</comment>
<evidence type="ECO:0000256" key="4">
    <source>
        <dbReference type="SAM" id="MobiDB-lite"/>
    </source>
</evidence>
<dbReference type="GO" id="GO:0005576">
    <property type="term" value="C:extracellular region"/>
    <property type="evidence" value="ECO:0007669"/>
    <property type="project" value="UniProtKB-SubCell"/>
</dbReference>
<feature type="compositionally biased region" description="Basic and acidic residues" evidence="4">
    <location>
        <begin position="724"/>
        <end position="736"/>
    </location>
</feature>
<feature type="compositionally biased region" description="Gly residues" evidence="4">
    <location>
        <begin position="290"/>
        <end position="304"/>
    </location>
</feature>
<evidence type="ECO:0000256" key="2">
    <source>
        <dbReference type="ARBA" id="ARBA00022525"/>
    </source>
</evidence>
<sequence length="1127" mass="119063">MNFQKCVVLVNLTLLGAIVVWIHCAPVNKKTNRNVVVVKLSKQSGIIKISTRPSQQIKHKRRQKIIQCCGTLSCTSGGKAKNATRKTTKNDIASNNVMQTDTTPMADTGEGGNTDLAGEVSTEDPMAETSAPEDAAATDSPVAPGSSCTSEPATMPPGMAIPPGFPLPFPLPPGLTMTVPPGMTWPPGMGPTCPPVDSGGEGAVDSSTVDSGGAEAGGGGGVVGDTTPSSGLSGGGGGSQSCSSEPPTIPPGVTIPAGATLPGGFPVPPGMTFPPGATWPPGMGPTCPPDGGGAPADPGVGGGATTPMPDSTQAASTTTAATRAPAVASCSSEPATMPPGGTFPPNIPGIPPGMLVPPGITYPPGMEPTCPPATDPPTTTSTKAPCEPATVGPGMTFPPGATLAPGVPFPAGMTMPPSLTFPPGMGPTCPPHNGHREFSYTAHLSTLGSARRASLKDTASSPHREVFNMHFHAVAIILAALLAPVIAKPLEHDDVEEMTVKIYRNDCEVNGKVYPKEEHFHPQDNPCKYCICVNGAIECDTIQCDWLSDCTPVYEEKSCCPKFVNCSTAIAESFEEPLPQNERLVADEEEEINPPVVQVEHLDLISTLSVNPGAGTTAVEEFTKDSAVVTESSVEAPIEATPEELELSMDEPEAMESRTDEVLTATDRVPIKLREGDFENFATTTSPSDFFESREATDEILQEVKQDESDERFEISTVGPDFEAEGRDESPNERLQDATVPPSDRELDEINATEDVATDAPSMEMREAVEDASWSVTEYADYTKAPFAENEIQAELRNTDDIELVTSFTSTTTENAFTTTTGNFESIVSTTTAAHDDSVDVTTKFTPVPDVIVGKIVDDTEAKVTELNAEVLVEETPSAQKTSEAVVVTTTSDPDLVETVSLARSESSGAASAEIQIEEKKKNSSAELKIFQVLYSTDEDKQLETSRSADAAMFFLPQLPRPLASPPASALSPSDWKANAFEETKEEIMAGLWHEALDILTGGRSSIYKLLAYRRHLFSSHLHLSHKPHAPKMKVAVALMCLLAVVYGMPQQREGAQFTNEAIRQAQNTFLIPKDAEIQNVQEGIELAAFENLPGDQRIDLASILGAHVPAEVVSNLQTQVDQVGRN</sequence>
<feature type="signal peptide" evidence="5">
    <location>
        <begin position="1"/>
        <end position="24"/>
    </location>
</feature>
<accession>A0A8S1CVH4</accession>
<dbReference type="Proteomes" id="UP000494165">
    <property type="component" value="Unassembled WGS sequence"/>
</dbReference>
<dbReference type="PANTHER" id="PTHR46698">
    <property type="entry name" value="CROSSVEINLESS 2"/>
    <property type="match status" value="1"/>
</dbReference>
<evidence type="ECO:0000313" key="6">
    <source>
        <dbReference type="EMBL" id="CAB3371789.1"/>
    </source>
</evidence>
<name>A0A8S1CVH4_9INSE</name>
<feature type="region of interest" description="Disordered" evidence="4">
    <location>
        <begin position="192"/>
        <end position="341"/>
    </location>
</feature>
<evidence type="ECO:0008006" key="8">
    <source>
        <dbReference type="Google" id="ProtNLM"/>
    </source>
</evidence>
<comment type="caution">
    <text evidence="6">The sequence shown here is derived from an EMBL/GenBank/DDBJ whole genome shotgun (WGS) entry which is preliminary data.</text>
</comment>